<feature type="region of interest" description="Disordered" evidence="1">
    <location>
        <begin position="544"/>
        <end position="603"/>
    </location>
</feature>
<dbReference type="AlphaFoldDB" id="A0A517PKC7"/>
<feature type="domain" description="DUF1553" evidence="4">
    <location>
        <begin position="606"/>
        <end position="844"/>
    </location>
</feature>
<feature type="chain" id="PRO_5021824539" description="DUF1553 domain-containing protein" evidence="2">
    <location>
        <begin position="27"/>
        <end position="877"/>
    </location>
</feature>
<dbReference type="Proteomes" id="UP000320421">
    <property type="component" value="Chromosome"/>
</dbReference>
<name>A0A517PKC7_9PLAN</name>
<organism evidence="5 6">
    <name type="scientific">Gimesia chilikensis</name>
    <dbReference type="NCBI Taxonomy" id="2605989"/>
    <lineage>
        <taxon>Bacteria</taxon>
        <taxon>Pseudomonadati</taxon>
        <taxon>Planctomycetota</taxon>
        <taxon>Planctomycetia</taxon>
        <taxon>Planctomycetales</taxon>
        <taxon>Planctomycetaceae</taxon>
        <taxon>Gimesia</taxon>
    </lineage>
</organism>
<evidence type="ECO:0000256" key="2">
    <source>
        <dbReference type="SAM" id="SignalP"/>
    </source>
</evidence>
<gene>
    <name evidence="5" type="ORF">HG66A1_15950</name>
</gene>
<dbReference type="EMBL" id="CP036266">
    <property type="protein sequence ID" value="QDT19827.1"/>
    <property type="molecule type" value="Genomic_DNA"/>
</dbReference>
<feature type="domain" description="DUF1549" evidence="3">
    <location>
        <begin position="175"/>
        <end position="376"/>
    </location>
</feature>
<evidence type="ECO:0000313" key="6">
    <source>
        <dbReference type="Proteomes" id="UP000320421"/>
    </source>
</evidence>
<dbReference type="InterPro" id="IPR022655">
    <property type="entry name" value="DUF1553"/>
</dbReference>
<feature type="compositionally biased region" description="Basic and acidic residues" evidence="1">
    <location>
        <begin position="563"/>
        <end position="588"/>
    </location>
</feature>
<protein>
    <recommendedName>
        <fullName evidence="7">DUF1553 domain-containing protein</fullName>
    </recommendedName>
</protein>
<dbReference type="OrthoDB" id="127107at2"/>
<sequence precursor="true">MIDMNRRILSLLVLISAVTLAAPAQANPANRQAFVRYFGKYLAQGLNSCGTCHVRDHAEGAESLDDFPHNPFGNQLRETADKLLEQKQDADLALRLKLIADQDADGDGFTNLQEVLSGTAPGDKTKFPAADSKKKLEQLTAEFNEFQNRYAWKPFKPVHRPEVPVVADLNWPRNPIDQFIAAGHEQKGLKRAAEASPEVLLRRVYLDLIGLNPTPEEIRAFLEDAKTNDKAYEAVVDRLLNHPAYGERWGRHWMDVWRYSDWAGYKDALRVSQRHIWHWRDWIIESLNADKSYDQMLTEMLAADELKPDDWDTLRATGFLARNYHAERDQWMDDVVKHTSQTFLGITVGCAKCHDHMYDPIKQTEYYQMRAIFEPYHVRTDRVEGVLDVSKNGIPRAYDRSLTSKTWFLEAGDERRPVKDKSIPPGVPEFLGGKYEVEPVSLPLVASQPARREFVKQDLLDQAKETMEQAKAPEQRAAAESALAVLEAQFAIEAMEVAGDKKSDAWKTAAQNLVKLQREAAIEAAQWELTSAIKQEEQATTALKKAEKGKKKSSISKAKQQLKKAEQAHKAAETQLKKAEDAAKEKLTTKYSPRKQSKYPESSTGRRLAFARWLTNRQNPLTARVAMNHIWLRHFGQPIVPTVNEYGGNGREPTHPALLDWLAAEFMDRDWSMKEMHRLIVTSATYRMAGTGAPENHAIDPDNLFLWKKSARRMEGEIVRDNLLYIPGRLDAAMGGPDIDNHQAQDSRRKSIYLRHAHEKLVEFVQIFDGPSVSECYMRETSVQPHQALALANSKLTFLASEALASQIEEKTTGDMDAFIEEAYLRILSRRPDEVEHQLCREYLLASVKAEGSQPTRDQYEKLITVLFNHNDFVTIR</sequence>
<dbReference type="PANTHER" id="PTHR35889:SF3">
    <property type="entry name" value="F-BOX DOMAIN-CONTAINING PROTEIN"/>
    <property type="match status" value="1"/>
</dbReference>
<dbReference type="Pfam" id="PF07587">
    <property type="entry name" value="PSD1"/>
    <property type="match status" value="1"/>
</dbReference>
<feature type="signal peptide" evidence="2">
    <location>
        <begin position="1"/>
        <end position="26"/>
    </location>
</feature>
<evidence type="ECO:0008006" key="7">
    <source>
        <dbReference type="Google" id="ProtNLM"/>
    </source>
</evidence>
<reference evidence="5 6" key="1">
    <citation type="submission" date="2019-02" db="EMBL/GenBank/DDBJ databases">
        <title>Deep-cultivation of Planctomycetes and their phenomic and genomic characterization uncovers novel biology.</title>
        <authorList>
            <person name="Wiegand S."/>
            <person name="Jogler M."/>
            <person name="Boedeker C."/>
            <person name="Pinto D."/>
            <person name="Vollmers J."/>
            <person name="Rivas-Marin E."/>
            <person name="Kohn T."/>
            <person name="Peeters S.H."/>
            <person name="Heuer A."/>
            <person name="Rast P."/>
            <person name="Oberbeckmann S."/>
            <person name="Bunk B."/>
            <person name="Jeske O."/>
            <person name="Meyerdierks A."/>
            <person name="Storesund J.E."/>
            <person name="Kallscheuer N."/>
            <person name="Luecker S."/>
            <person name="Lage O.M."/>
            <person name="Pohl T."/>
            <person name="Merkel B.J."/>
            <person name="Hornburger P."/>
            <person name="Mueller R.-W."/>
            <person name="Bruemmer F."/>
            <person name="Labrenz M."/>
            <person name="Spormann A.M."/>
            <person name="Op den Camp H."/>
            <person name="Overmann J."/>
            <person name="Amann R."/>
            <person name="Jetten M.S.M."/>
            <person name="Mascher T."/>
            <person name="Medema M.H."/>
            <person name="Devos D.P."/>
            <person name="Kaster A.-K."/>
            <person name="Ovreas L."/>
            <person name="Rohde M."/>
            <person name="Galperin M.Y."/>
            <person name="Jogler C."/>
        </authorList>
    </citation>
    <scope>NUCLEOTIDE SEQUENCE [LARGE SCALE GENOMIC DNA]</scope>
    <source>
        <strain evidence="5 6">HG66A1</strain>
    </source>
</reference>
<proteinExistence type="predicted"/>
<accession>A0A517PKC7</accession>
<dbReference type="Pfam" id="PF07583">
    <property type="entry name" value="PSCyt2"/>
    <property type="match status" value="1"/>
</dbReference>
<evidence type="ECO:0000259" key="3">
    <source>
        <dbReference type="Pfam" id="PF07583"/>
    </source>
</evidence>
<evidence type="ECO:0000256" key="1">
    <source>
        <dbReference type="SAM" id="MobiDB-lite"/>
    </source>
</evidence>
<keyword evidence="2" id="KW-0732">Signal</keyword>
<evidence type="ECO:0000259" key="4">
    <source>
        <dbReference type="Pfam" id="PF07587"/>
    </source>
</evidence>
<dbReference type="InterPro" id="IPR011444">
    <property type="entry name" value="DUF1549"/>
</dbReference>
<keyword evidence="6" id="KW-1185">Reference proteome</keyword>
<evidence type="ECO:0000313" key="5">
    <source>
        <dbReference type="EMBL" id="QDT19827.1"/>
    </source>
</evidence>
<dbReference type="PANTHER" id="PTHR35889">
    <property type="entry name" value="CYCLOINULO-OLIGOSACCHARIDE FRUCTANOTRANSFERASE-RELATED"/>
    <property type="match status" value="1"/>
</dbReference>